<feature type="transmembrane region" description="Helical" evidence="1">
    <location>
        <begin position="180"/>
        <end position="199"/>
    </location>
</feature>
<gene>
    <name evidence="3" type="ORF">MYAER_3614</name>
</gene>
<dbReference type="GO" id="GO:0080120">
    <property type="term" value="P:CAAX-box protein maturation"/>
    <property type="evidence" value="ECO:0007669"/>
    <property type="project" value="UniProtKB-ARBA"/>
</dbReference>
<evidence type="ECO:0000256" key="1">
    <source>
        <dbReference type="SAM" id="Phobius"/>
    </source>
</evidence>
<sequence>MKLLSSSQITTSVVISFLYILPVVLILTKVISFSDRFLVLTITGALIIGLAMLNEIAPADLGFNHQNLLPAIKDILPVTIISSVLMIVFYLNHGMRIDNTGIPWYFYVFYISLSSPLQEFLYRSYLFNRLAQIQLNQGSIIIITAILYSFAHSIYQDLLTVLLSLIIGLYWAYHYNRFKNFYSITLSHTILGIIAILTGSV</sequence>
<dbReference type="InterPro" id="IPR003675">
    <property type="entry name" value="Rce1/LyrA-like_dom"/>
</dbReference>
<dbReference type="HOGENOM" id="CLU_110712_0_0_3"/>
<organism evidence="3 4">
    <name type="scientific">Microcystis aeruginosa NIES-2549</name>
    <dbReference type="NCBI Taxonomy" id="1641812"/>
    <lineage>
        <taxon>Bacteria</taxon>
        <taxon>Bacillati</taxon>
        <taxon>Cyanobacteriota</taxon>
        <taxon>Cyanophyceae</taxon>
        <taxon>Oscillatoriophycideae</taxon>
        <taxon>Chroococcales</taxon>
        <taxon>Microcystaceae</taxon>
        <taxon>Microcystis</taxon>
    </lineage>
</organism>
<dbReference type="Proteomes" id="UP000034103">
    <property type="component" value="Chromosome"/>
</dbReference>
<feature type="transmembrane region" description="Helical" evidence="1">
    <location>
        <begin position="157"/>
        <end position="173"/>
    </location>
</feature>
<feature type="transmembrane region" description="Helical" evidence="1">
    <location>
        <begin position="37"/>
        <end position="54"/>
    </location>
</feature>
<dbReference type="GO" id="GO:0004175">
    <property type="term" value="F:endopeptidase activity"/>
    <property type="evidence" value="ECO:0007669"/>
    <property type="project" value="UniProtKB-ARBA"/>
</dbReference>
<protein>
    <submittedName>
        <fullName evidence="3">Abortive infection protein</fullName>
    </submittedName>
</protein>
<dbReference type="EMBL" id="CP011304">
    <property type="protein sequence ID" value="AKE65950.1"/>
    <property type="molecule type" value="Genomic_DNA"/>
</dbReference>
<dbReference type="PATRIC" id="fig|1641812.3.peg.3729"/>
<feature type="domain" description="CAAX prenyl protease 2/Lysostaphin resistance protein A-like" evidence="2">
    <location>
        <begin position="103"/>
        <end position="191"/>
    </location>
</feature>
<feature type="transmembrane region" description="Helical" evidence="1">
    <location>
        <begin position="12"/>
        <end position="31"/>
    </location>
</feature>
<feature type="transmembrane region" description="Helical" evidence="1">
    <location>
        <begin position="75"/>
        <end position="92"/>
    </location>
</feature>
<accession>A0A0F6RMY5</accession>
<evidence type="ECO:0000313" key="3">
    <source>
        <dbReference type="EMBL" id="AKE65950.1"/>
    </source>
</evidence>
<proteinExistence type="predicted"/>
<keyword evidence="1" id="KW-1133">Transmembrane helix</keyword>
<evidence type="ECO:0000259" key="2">
    <source>
        <dbReference type="Pfam" id="PF02517"/>
    </source>
</evidence>
<name>A0A0F6RMY5_MICAE</name>
<feature type="transmembrane region" description="Helical" evidence="1">
    <location>
        <begin position="104"/>
        <end position="121"/>
    </location>
</feature>
<keyword evidence="1" id="KW-0812">Transmembrane</keyword>
<dbReference type="RefSeq" id="WP_046663024.1">
    <property type="nucleotide sequence ID" value="NZ_CP011304.1"/>
</dbReference>
<reference evidence="3 4" key="1">
    <citation type="journal article" date="2015" name="Genome Announc.">
        <title>Complete Genome Sequence of Microcystis aeruginosa NIES-2549, a Bloom-Forming Cyanobacterium from Lake Kasumigaura, Japan.</title>
        <authorList>
            <person name="Yamaguchi H."/>
            <person name="Suzuki S."/>
            <person name="Tanabe Y."/>
            <person name="Osana Y."/>
            <person name="Shimura Y."/>
            <person name="Ishida K."/>
            <person name="Kawachi M."/>
        </authorList>
    </citation>
    <scope>NUCLEOTIDE SEQUENCE [LARGE SCALE GENOMIC DNA]</scope>
    <source>
        <strain evidence="3 4">NIES-2549</strain>
    </source>
</reference>
<dbReference type="AlphaFoldDB" id="A0A0F6RMY5"/>
<evidence type="ECO:0000313" key="4">
    <source>
        <dbReference type="Proteomes" id="UP000034103"/>
    </source>
</evidence>
<keyword evidence="1" id="KW-0472">Membrane</keyword>
<dbReference type="Pfam" id="PF02517">
    <property type="entry name" value="Rce1-like"/>
    <property type="match status" value="1"/>
</dbReference>